<name>A0A8X6U144_NEPPI</name>
<dbReference type="OrthoDB" id="413361at2759"/>
<evidence type="ECO:0000313" key="2">
    <source>
        <dbReference type="Proteomes" id="UP000887013"/>
    </source>
</evidence>
<organism evidence="1 2">
    <name type="scientific">Nephila pilipes</name>
    <name type="common">Giant wood spider</name>
    <name type="synonym">Nephila maculata</name>
    <dbReference type="NCBI Taxonomy" id="299642"/>
    <lineage>
        <taxon>Eukaryota</taxon>
        <taxon>Metazoa</taxon>
        <taxon>Ecdysozoa</taxon>
        <taxon>Arthropoda</taxon>
        <taxon>Chelicerata</taxon>
        <taxon>Arachnida</taxon>
        <taxon>Araneae</taxon>
        <taxon>Araneomorphae</taxon>
        <taxon>Entelegynae</taxon>
        <taxon>Araneoidea</taxon>
        <taxon>Nephilidae</taxon>
        <taxon>Nephila</taxon>
    </lineage>
</organism>
<proteinExistence type="predicted"/>
<dbReference type="AlphaFoldDB" id="A0A8X6U144"/>
<keyword evidence="2" id="KW-1185">Reference proteome</keyword>
<dbReference type="Proteomes" id="UP000887013">
    <property type="component" value="Unassembled WGS sequence"/>
</dbReference>
<sequence length="76" mass="8562">MPSKFDNFVLLAESIEPETYKEAIASEDSDKCLTAMKEELESLSNKQLNVINCSNEVQAADILTKHLVKDRFLNLS</sequence>
<comment type="caution">
    <text evidence="1">The sequence shown here is derived from an EMBL/GenBank/DDBJ whole genome shotgun (WGS) entry which is preliminary data.</text>
</comment>
<dbReference type="EMBL" id="BMAW01115793">
    <property type="protein sequence ID" value="GFT67681.1"/>
    <property type="molecule type" value="Genomic_DNA"/>
</dbReference>
<reference evidence="1" key="1">
    <citation type="submission" date="2020-08" db="EMBL/GenBank/DDBJ databases">
        <title>Multicomponent nature underlies the extraordinary mechanical properties of spider dragline silk.</title>
        <authorList>
            <person name="Kono N."/>
            <person name="Nakamura H."/>
            <person name="Mori M."/>
            <person name="Yoshida Y."/>
            <person name="Ohtoshi R."/>
            <person name="Malay A.D."/>
            <person name="Moran D.A.P."/>
            <person name="Tomita M."/>
            <person name="Numata K."/>
            <person name="Arakawa K."/>
        </authorList>
    </citation>
    <scope>NUCLEOTIDE SEQUENCE</scope>
</reference>
<accession>A0A8X6U144</accession>
<gene>
    <name evidence="1" type="ORF">NPIL_617681</name>
</gene>
<protein>
    <submittedName>
        <fullName evidence="1">Uncharacterized protein</fullName>
    </submittedName>
</protein>
<evidence type="ECO:0000313" key="1">
    <source>
        <dbReference type="EMBL" id="GFT67681.1"/>
    </source>
</evidence>